<reference evidence="2" key="1">
    <citation type="journal article" date="2019" name="Int. J. Syst. Evol. Microbiol.">
        <title>The Global Catalogue of Microorganisms (GCM) 10K type strain sequencing project: providing services to taxonomists for standard genome sequencing and annotation.</title>
        <authorList>
            <consortium name="The Broad Institute Genomics Platform"/>
            <consortium name="The Broad Institute Genome Sequencing Center for Infectious Disease"/>
            <person name="Wu L."/>
            <person name="Ma J."/>
        </authorList>
    </citation>
    <scope>NUCLEOTIDE SEQUENCE [LARGE SCALE GENOMIC DNA]</scope>
    <source>
        <strain evidence="2">CGMCC 4.7330</strain>
    </source>
</reference>
<comment type="caution">
    <text evidence="1">The sequence shown here is derived from an EMBL/GenBank/DDBJ whole genome shotgun (WGS) entry which is preliminary data.</text>
</comment>
<sequence length="122" mass="12874">MVSNEGTTVPVALAVGRVLLGAASLGAPHALNRAFGARSTPESLYLMRVYGIRALAMGFGYLTAGPRERARWLRLGLLIDVSDTVAGLGNVRRGDISPRTAWPLVALTGAYAVAEAIRLSVR</sequence>
<protein>
    <recommendedName>
        <fullName evidence="3">Aspartate carbamoyl transferase</fullName>
    </recommendedName>
</protein>
<accession>A0ABV8E0J5</accession>
<dbReference type="RefSeq" id="WP_378615848.1">
    <property type="nucleotide sequence ID" value="NZ_JBHSAX010000022.1"/>
</dbReference>
<evidence type="ECO:0000313" key="1">
    <source>
        <dbReference type="EMBL" id="MFC3965738.1"/>
    </source>
</evidence>
<keyword evidence="2" id="KW-1185">Reference proteome</keyword>
<dbReference type="Proteomes" id="UP001595696">
    <property type="component" value="Unassembled WGS sequence"/>
</dbReference>
<organism evidence="1 2">
    <name type="scientific">Nocardia jiangsuensis</name>
    <dbReference type="NCBI Taxonomy" id="1691563"/>
    <lineage>
        <taxon>Bacteria</taxon>
        <taxon>Bacillati</taxon>
        <taxon>Actinomycetota</taxon>
        <taxon>Actinomycetes</taxon>
        <taxon>Mycobacteriales</taxon>
        <taxon>Nocardiaceae</taxon>
        <taxon>Nocardia</taxon>
    </lineage>
</organism>
<gene>
    <name evidence="1" type="ORF">ACFO0B_27430</name>
</gene>
<name>A0ABV8E0J5_9NOCA</name>
<evidence type="ECO:0008006" key="3">
    <source>
        <dbReference type="Google" id="ProtNLM"/>
    </source>
</evidence>
<evidence type="ECO:0000313" key="2">
    <source>
        <dbReference type="Proteomes" id="UP001595696"/>
    </source>
</evidence>
<dbReference type="EMBL" id="JBHSAX010000022">
    <property type="protein sequence ID" value="MFC3965738.1"/>
    <property type="molecule type" value="Genomic_DNA"/>
</dbReference>
<proteinExistence type="predicted"/>